<sequence>MRAGWLMLGWAVGGGDGGGGDDGGGDDGGGDDGGGDGGGGDDGGDDGGGRMLGARVVGAFLAARASRCRVMALRPMRMCWLMSGGGGGASGRVVDSSLGSGLVICRSADAGMQSAGDGCGNGGLLLTIEFTADLLANQVEDDVLFVLVDVRPNAPR</sequence>
<dbReference type="AlphaFoldDB" id="E5A1J2"/>
<evidence type="ECO:0000313" key="4">
    <source>
        <dbReference type="Proteomes" id="UP000002668"/>
    </source>
</evidence>
<keyword evidence="2" id="KW-0732">Signal</keyword>
<gene>
    <name evidence="3" type="ORF">LEMA_P105870.1</name>
</gene>
<dbReference type="EMBL" id="FP929131">
    <property type="protein sequence ID" value="CBX97456.1"/>
    <property type="molecule type" value="Genomic_DNA"/>
</dbReference>
<evidence type="ECO:0000256" key="1">
    <source>
        <dbReference type="SAM" id="MobiDB-lite"/>
    </source>
</evidence>
<reference evidence="4" key="1">
    <citation type="journal article" date="2011" name="Nat. Commun.">
        <title>Effector diversification within compartments of the Leptosphaeria maculans genome affected by Repeat-Induced Point mutations.</title>
        <authorList>
            <person name="Rouxel T."/>
            <person name="Grandaubert J."/>
            <person name="Hane J.K."/>
            <person name="Hoede C."/>
            <person name="van de Wouw A.P."/>
            <person name="Couloux A."/>
            <person name="Dominguez V."/>
            <person name="Anthouard V."/>
            <person name="Bally P."/>
            <person name="Bourras S."/>
            <person name="Cozijnsen A.J."/>
            <person name="Ciuffetti L.M."/>
            <person name="Degrave A."/>
            <person name="Dilmaghani A."/>
            <person name="Duret L."/>
            <person name="Fudal I."/>
            <person name="Goodwin S.B."/>
            <person name="Gout L."/>
            <person name="Glaser N."/>
            <person name="Linglin J."/>
            <person name="Kema G.H.J."/>
            <person name="Lapalu N."/>
            <person name="Lawrence C.B."/>
            <person name="May K."/>
            <person name="Meyer M."/>
            <person name="Ollivier B."/>
            <person name="Poulain J."/>
            <person name="Schoch C.L."/>
            <person name="Simon A."/>
            <person name="Spatafora J.W."/>
            <person name="Stachowiak A."/>
            <person name="Turgeon B.G."/>
            <person name="Tyler B.M."/>
            <person name="Vincent D."/>
            <person name="Weissenbach J."/>
            <person name="Amselem J."/>
            <person name="Quesneville H."/>
            <person name="Oliver R.P."/>
            <person name="Wincker P."/>
            <person name="Balesdent M.-H."/>
            <person name="Howlett B.J."/>
        </authorList>
    </citation>
    <scope>NUCLEOTIDE SEQUENCE [LARGE SCALE GENOMIC DNA]</scope>
    <source>
        <strain evidence="4">JN3 / isolate v23.1.3 / race Av1-4-5-6-7-8</strain>
    </source>
</reference>
<feature type="region of interest" description="Disordered" evidence="1">
    <location>
        <begin position="17"/>
        <end position="46"/>
    </location>
</feature>
<proteinExistence type="predicted"/>
<evidence type="ECO:0000256" key="2">
    <source>
        <dbReference type="SAM" id="SignalP"/>
    </source>
</evidence>
<protein>
    <submittedName>
        <fullName evidence="3">Predicted protein</fullName>
    </submittedName>
</protein>
<dbReference type="HOGENOM" id="CLU_1686940_0_0_1"/>
<name>E5A1J2_LEPMJ</name>
<evidence type="ECO:0000313" key="3">
    <source>
        <dbReference type="EMBL" id="CBX97456.1"/>
    </source>
</evidence>
<dbReference type="VEuPathDB" id="FungiDB:LEMA_P105870.1"/>
<dbReference type="Proteomes" id="UP000002668">
    <property type="component" value="Genome"/>
</dbReference>
<feature type="signal peptide" evidence="2">
    <location>
        <begin position="1"/>
        <end position="17"/>
    </location>
</feature>
<feature type="compositionally biased region" description="Acidic residues" evidence="1">
    <location>
        <begin position="23"/>
        <end position="34"/>
    </location>
</feature>
<keyword evidence="4" id="KW-1185">Reference proteome</keyword>
<organism evidence="4">
    <name type="scientific">Leptosphaeria maculans (strain JN3 / isolate v23.1.3 / race Av1-4-5-6-7-8)</name>
    <name type="common">Blackleg fungus</name>
    <name type="synonym">Phoma lingam</name>
    <dbReference type="NCBI Taxonomy" id="985895"/>
    <lineage>
        <taxon>Eukaryota</taxon>
        <taxon>Fungi</taxon>
        <taxon>Dikarya</taxon>
        <taxon>Ascomycota</taxon>
        <taxon>Pezizomycotina</taxon>
        <taxon>Dothideomycetes</taxon>
        <taxon>Pleosporomycetidae</taxon>
        <taxon>Pleosporales</taxon>
        <taxon>Pleosporineae</taxon>
        <taxon>Leptosphaeriaceae</taxon>
        <taxon>Plenodomus</taxon>
        <taxon>Plenodomus lingam/Leptosphaeria maculans species complex</taxon>
    </lineage>
</organism>
<accession>E5A1J2</accession>
<dbReference type="InParanoid" id="E5A1J2"/>
<feature type="chain" id="PRO_5003194754" evidence="2">
    <location>
        <begin position="18"/>
        <end position="156"/>
    </location>
</feature>